<dbReference type="InterPro" id="IPR036397">
    <property type="entry name" value="RNaseH_sf"/>
</dbReference>
<dbReference type="PANTHER" id="PTHR35871">
    <property type="entry name" value="EXPRESSED PROTEIN"/>
    <property type="match status" value="1"/>
</dbReference>
<organism evidence="1 2">
    <name type="scientific">Gigaspora margarita</name>
    <dbReference type="NCBI Taxonomy" id="4874"/>
    <lineage>
        <taxon>Eukaryota</taxon>
        <taxon>Fungi</taxon>
        <taxon>Fungi incertae sedis</taxon>
        <taxon>Mucoromycota</taxon>
        <taxon>Glomeromycotina</taxon>
        <taxon>Glomeromycetes</taxon>
        <taxon>Diversisporales</taxon>
        <taxon>Gigasporaceae</taxon>
        <taxon>Gigaspora</taxon>
    </lineage>
</organism>
<proteinExistence type="predicted"/>
<sequence>MRDMIWNNDFQSMIIEDNYFIYDKKKIYLCGQPKEADPDNINCCAHRLIANQADFLAEHGQIQKEIESKGHKVIFYPKFHSEFNYIEMYWGATKKYTQTHCEYSLPKLKRSIIEAFDSISIEQMDAYRQGLTGKAAKYAVKKNKKHRMINEEIINWVNNELLN</sequence>
<reference evidence="1 2" key="1">
    <citation type="submission" date="2021-06" db="EMBL/GenBank/DDBJ databases">
        <authorList>
            <person name="Kallberg Y."/>
            <person name="Tangrot J."/>
            <person name="Rosling A."/>
        </authorList>
    </citation>
    <scope>NUCLEOTIDE SEQUENCE [LARGE SCALE GENOMIC DNA]</scope>
    <source>
        <strain evidence="1 2">120-4 pot B 10/14</strain>
    </source>
</reference>
<keyword evidence="2" id="KW-1185">Reference proteome</keyword>
<accession>A0ABN7V053</accession>
<dbReference type="PANTHER" id="PTHR35871:SF1">
    <property type="entry name" value="CXC1-LIKE CYSTEINE CLUSTER ASSOCIATED WITH KDZ TRANSPOSASES DOMAIN-CONTAINING PROTEIN"/>
    <property type="match status" value="1"/>
</dbReference>
<dbReference type="Gene3D" id="3.30.420.10">
    <property type="entry name" value="Ribonuclease H-like superfamily/Ribonuclease H"/>
    <property type="match status" value="1"/>
</dbReference>
<evidence type="ECO:0000313" key="2">
    <source>
        <dbReference type="Proteomes" id="UP000789901"/>
    </source>
</evidence>
<gene>
    <name evidence="1" type="ORF">GMARGA_LOCUS12313</name>
</gene>
<protein>
    <submittedName>
        <fullName evidence="1">36791_t:CDS:1</fullName>
    </submittedName>
</protein>
<comment type="caution">
    <text evidence="1">The sequence shown here is derived from an EMBL/GenBank/DDBJ whole genome shotgun (WGS) entry which is preliminary data.</text>
</comment>
<evidence type="ECO:0000313" key="1">
    <source>
        <dbReference type="EMBL" id="CAG8703940.1"/>
    </source>
</evidence>
<dbReference type="EMBL" id="CAJVQB010007466">
    <property type="protein sequence ID" value="CAG8703940.1"/>
    <property type="molecule type" value="Genomic_DNA"/>
</dbReference>
<dbReference type="Proteomes" id="UP000789901">
    <property type="component" value="Unassembled WGS sequence"/>
</dbReference>
<name>A0ABN7V053_GIGMA</name>